<sequence>MAAPTVKEEEIEVYLYDRRTTAAPEVRLTLSGVTSFIEFKEKIKQALKLTSDDFVIATTNREEIKNDETFEFIERGDTLYILNEINQELCAPAHERVDYLPHYDTIVKGGMYEYYASEGQNPLPYAFAELIDNALAATALNDGQRQIELRLYVDDAAISKNCIVVIDNGKGMTPRQLNNWAIYRLSKFTRREKQAAKGLEAESPVKNIDDSISLANTWAPRFMNSDISYFGVGGKQAVFFIGTATRMISKPKDSADVHELSISKEEFEKREKNNQSIYTGFIRNRKPGDATHIPVEDEHIIKLIGEEVGRESFTAVVIQGVSLQHIAYLKQNFSMWTRQLAHIYHFYLHGPEGNKLPENGVALSDTLFNNIEIQVNVHIRGNPNPKNIDLRKINDDMQSQYVRTSSSTFDFKAYVDGSTAVEGVIRYHPFRYDKETYPADIYGSRLDAEPEDDHGYAINERPARGRRPMFEAYWNGRLIPYTLIEEFDWCSLPKKQKNNIPAECYNRISGVLWTNDSFQVSTNKLTFLDLEMKLKDKNTNFVRIVNGHEKRTNIEKEFQSWLKECNEEYDKQILFSGNEGQVTRTDLPRHRQIPWTKFKMVEWDGKVYETGQMVRILRTTPALYGTIQAFYLYGEYEGDVYAMSGDIELLQEPQSLYTERRFVPIGKLDRAASLQQIKKYIDEEEAKLPDHLVVSWPIGMEVTPNERRNAGKTIGDIKVEICNKRGEKISKIPFSAAGSKKLLVELKLIWHAPHGDEFIVCLLSQHGKTWPYWFRKMDSAKNLGNYTLQLNCVLNESGNVMFAGRELPSHKIKFTVCEADPEKFTVGVLDGPFKVGVPFQIPLEFQDRYNNSTRAPAKLKPILDADGLELSYENTQAKGNSCYIKGVVAKGGVGSNSGKNFNLKVSIPGFDQSHTLKIRLLPGPASILVVKPENEITIENGSAPTFFLEVQDAAGNVTCGGKITVVAKLTGASNLPSLVADCSSTGTATVADKPILIKNMTGEKVITALFDIQGVKNMQPVERTIRVTPSNRPSVLQLFYNADGKSKEIKHGDSIEMEAGSVINGIRFEVLNEAGEIIDIDEKLATKTKVNWAPKLPKDMVLKKQLPSLKVSTSVIEPKYCQVSLMEGDGIELQFNVKAAPGPASQLECQLQGEGLTMLGEGLAGSVLVTVKDKYGNHVQVPTSSRKDLTCVCPSLKTDQLKITVTNQQFQITNLMFTTIGSKEVEVMWKELKGYVRFEVLAGPPAQLQVLDWEVDEPILAHSGKALSHPLRVQLLDADMNVCKMSNVRVHITKDQKVKLQPSPPFVKTDNSGIADFGVLTVVAPCGSYEIQTKATIDKNVISGPTLTLNVQPNPLKPISLDLSFNQKMPIIAGQTFADFTVTIKSEDGSLLRSACADQISMRVWKKEGNNANILAAKAELIQMQSGTKEDTGTFSFKKCQVPEVAGDYNIAFFYFDGTYELNTPVTTITVQPGSPASLIPIDRRTTPTVSNTKSLTSRTLVKSLRLELRDEFDNQLGKGYNGKVKVQICAPTKVDEIPEFVGGEDVIEFTLQNGQCTLQNLTLQESTCGKDGFEYVLKCTVICDMIPKNKPLPPLDIPFLFYNDAKKQQQMAALSKERDALQNTIRAYKSMFETQQQLISELRGVVHEAQKEEQTLRAELRKQNIPSNQLQSVDTVDKLIVARVKEREQVLKAPRRTCALLPADSDADILGKIGHLALVHQDDIARVLSWHMSADMDCVVTLTTQKVDHFNIVHY</sequence>
<dbReference type="InterPro" id="IPR058611">
    <property type="entry name" value="Ig_SMCHD1_1st"/>
</dbReference>
<comment type="caution">
    <text evidence="10">The sequence shown here is derived from an EMBL/GenBank/DDBJ whole genome shotgun (WGS) entry which is preliminary data.</text>
</comment>
<evidence type="ECO:0000259" key="9">
    <source>
        <dbReference type="Pfam" id="PF26201"/>
    </source>
</evidence>
<evidence type="ECO:0000313" key="10">
    <source>
        <dbReference type="EMBL" id="CAL1539296.1"/>
    </source>
</evidence>
<gene>
    <name evidence="10" type="ORF">GSLYS_00013115001</name>
</gene>
<dbReference type="Pfam" id="PF26197">
    <property type="entry name" value="Ig_SMCHD1_5th"/>
    <property type="match status" value="1"/>
</dbReference>
<dbReference type="Pfam" id="PF26199">
    <property type="entry name" value="Ig_SMCHD1_8th"/>
    <property type="match status" value="1"/>
</dbReference>
<dbReference type="Proteomes" id="UP001497497">
    <property type="component" value="Unassembled WGS sequence"/>
</dbReference>
<dbReference type="SUPFAM" id="SSF55874">
    <property type="entry name" value="ATPase domain of HSP90 chaperone/DNA topoisomerase II/histidine kinase"/>
    <property type="match status" value="1"/>
</dbReference>
<dbReference type="InterPro" id="IPR036890">
    <property type="entry name" value="HATPase_C_sf"/>
</dbReference>
<feature type="domain" description="SMCHD1 Ig-like" evidence="4">
    <location>
        <begin position="824"/>
        <end position="920"/>
    </location>
</feature>
<dbReference type="PANTHER" id="PTHR22640">
    <property type="entry name" value="STRUCTURAL MAINTENANCE OF CHROMOSOMES FLEXIBLE HINGE DOMAIN-CONTAINING PROTEIN 1"/>
    <property type="match status" value="1"/>
</dbReference>
<proteinExistence type="predicted"/>
<dbReference type="Pfam" id="PF22899">
    <property type="entry name" value="SMCHD1_S5"/>
    <property type="match status" value="1"/>
</dbReference>
<feature type="domain" description="SMCHD1 Ig-like" evidence="8">
    <location>
        <begin position="1479"/>
        <end position="1605"/>
    </location>
</feature>
<dbReference type="Pfam" id="PF26196">
    <property type="entry name" value="Ig_SMCHD1_4th"/>
    <property type="match status" value="1"/>
</dbReference>
<dbReference type="InterPro" id="IPR055109">
    <property type="entry name" value="SMCHD1_S5"/>
</dbReference>
<evidence type="ECO:0000259" key="7">
    <source>
        <dbReference type="Pfam" id="PF26198"/>
    </source>
</evidence>
<dbReference type="PANTHER" id="PTHR22640:SF2">
    <property type="entry name" value="STRUCTURAL MAINTENANCE OF CHROMOSOMES FLEXIBLE HINGE DOMAIN-CONTAINING PROTEIN 1"/>
    <property type="match status" value="1"/>
</dbReference>
<organism evidence="10 11">
    <name type="scientific">Lymnaea stagnalis</name>
    <name type="common">Great pond snail</name>
    <name type="synonym">Helix stagnalis</name>
    <dbReference type="NCBI Taxonomy" id="6523"/>
    <lineage>
        <taxon>Eukaryota</taxon>
        <taxon>Metazoa</taxon>
        <taxon>Spiralia</taxon>
        <taxon>Lophotrochozoa</taxon>
        <taxon>Mollusca</taxon>
        <taxon>Gastropoda</taxon>
        <taxon>Heterobranchia</taxon>
        <taxon>Euthyneura</taxon>
        <taxon>Panpulmonata</taxon>
        <taxon>Hygrophila</taxon>
        <taxon>Lymnaeoidea</taxon>
        <taxon>Lymnaeidae</taxon>
        <taxon>Lymnaea</taxon>
    </lineage>
</organism>
<dbReference type="EMBL" id="CAXITT010000335">
    <property type="protein sequence ID" value="CAL1539296.1"/>
    <property type="molecule type" value="Genomic_DNA"/>
</dbReference>
<dbReference type="InterPro" id="IPR058615">
    <property type="entry name" value="Ig_SMCHD1_6th"/>
</dbReference>
<dbReference type="InterPro" id="IPR058617">
    <property type="entry name" value="Ig_SMCHD1_7th"/>
</dbReference>
<feature type="domain" description="SMCHD1 ribosomal S5" evidence="2">
    <location>
        <begin position="395"/>
        <end position="567"/>
    </location>
</feature>
<dbReference type="InterPro" id="IPR058614">
    <property type="entry name" value="Ig_SMCHD1_5th"/>
</dbReference>
<name>A0AAV2I095_LYMST</name>
<dbReference type="InterPro" id="IPR038892">
    <property type="entry name" value="SMCHD1"/>
</dbReference>
<dbReference type="Pfam" id="PF26198">
    <property type="entry name" value="Ig_SMCHD1_6th"/>
    <property type="match status" value="1"/>
</dbReference>
<accession>A0AAV2I095</accession>
<dbReference type="GO" id="GO:0006302">
    <property type="term" value="P:double-strand break repair"/>
    <property type="evidence" value="ECO:0007669"/>
    <property type="project" value="InterPro"/>
</dbReference>
<dbReference type="Pfam" id="PF13589">
    <property type="entry name" value="HATPase_c_3"/>
    <property type="match status" value="1"/>
</dbReference>
<evidence type="ECO:0008006" key="12">
    <source>
        <dbReference type="Google" id="ProtNLM"/>
    </source>
</evidence>
<evidence type="ECO:0000313" key="11">
    <source>
        <dbReference type="Proteomes" id="UP001497497"/>
    </source>
</evidence>
<evidence type="ECO:0000259" key="3">
    <source>
        <dbReference type="Pfam" id="PF26194"/>
    </source>
</evidence>
<feature type="domain" description="SMCHD1 Ig-like" evidence="5">
    <location>
        <begin position="928"/>
        <end position="1029"/>
    </location>
</feature>
<protein>
    <recommendedName>
        <fullName evidence="12">Structural maintenance of chromosomes flexible hinge domain-containing protein 1</fullName>
    </recommendedName>
</protein>
<evidence type="ECO:0000256" key="1">
    <source>
        <dbReference type="SAM" id="Coils"/>
    </source>
</evidence>
<dbReference type="InterPro" id="IPR058616">
    <property type="entry name" value="Ig_SMCHD1_8th"/>
</dbReference>
<evidence type="ECO:0000259" key="5">
    <source>
        <dbReference type="Pfam" id="PF26196"/>
    </source>
</evidence>
<evidence type="ECO:0000259" key="6">
    <source>
        <dbReference type="Pfam" id="PF26197"/>
    </source>
</evidence>
<evidence type="ECO:0000259" key="2">
    <source>
        <dbReference type="Pfam" id="PF22899"/>
    </source>
</evidence>
<feature type="coiled-coil region" evidence="1">
    <location>
        <begin position="1605"/>
        <end position="1660"/>
    </location>
</feature>
<evidence type="ECO:0000259" key="4">
    <source>
        <dbReference type="Pfam" id="PF26195"/>
    </source>
</evidence>
<dbReference type="InterPro" id="IPR058612">
    <property type="entry name" value="Ig_SMCHD1_2nd"/>
</dbReference>
<evidence type="ECO:0000259" key="8">
    <source>
        <dbReference type="Pfam" id="PF26199"/>
    </source>
</evidence>
<dbReference type="Pfam" id="PF26195">
    <property type="entry name" value="Ig_SMCHD1_2nd"/>
    <property type="match status" value="1"/>
</dbReference>
<reference evidence="10 11" key="1">
    <citation type="submission" date="2024-04" db="EMBL/GenBank/DDBJ databases">
        <authorList>
            <consortium name="Genoscope - CEA"/>
            <person name="William W."/>
        </authorList>
    </citation>
    <scope>NUCLEOTIDE SEQUENCE [LARGE SCALE GENOMIC DNA]</scope>
</reference>
<keyword evidence="1" id="KW-0175">Coiled coil</keyword>
<dbReference type="Pfam" id="PF26201">
    <property type="entry name" value="Ig_SMCHD1_7th"/>
    <property type="match status" value="1"/>
</dbReference>
<keyword evidence="11" id="KW-1185">Reference proteome</keyword>
<dbReference type="Pfam" id="PF26194">
    <property type="entry name" value="Ig_SMCHD1_1st"/>
    <property type="match status" value="1"/>
</dbReference>
<dbReference type="Gene3D" id="3.30.565.10">
    <property type="entry name" value="Histidine kinase-like ATPase, C-terminal domain"/>
    <property type="match status" value="1"/>
</dbReference>
<feature type="domain" description="SMCHD1 Ig-like" evidence="3">
    <location>
        <begin position="689"/>
        <end position="818"/>
    </location>
</feature>
<dbReference type="InterPro" id="IPR058613">
    <property type="entry name" value="Ig_SMCHD1_4th"/>
</dbReference>
<feature type="domain" description="SMCHD1 Ig-like" evidence="7">
    <location>
        <begin position="1243"/>
        <end position="1355"/>
    </location>
</feature>
<feature type="domain" description="SMCHD1 Ig-like" evidence="9">
    <location>
        <begin position="1358"/>
        <end position="1455"/>
    </location>
</feature>
<feature type="domain" description="SMCHD1 Ig-like" evidence="6">
    <location>
        <begin position="1036"/>
        <end position="1129"/>
    </location>
</feature>